<comment type="caution">
    <text evidence="3">The sequence shown here is derived from an EMBL/GenBank/DDBJ whole genome shotgun (WGS) entry which is preliminary data.</text>
</comment>
<dbReference type="Gene3D" id="3.10.129.10">
    <property type="entry name" value="Hotdog Thioesterase"/>
    <property type="match status" value="1"/>
</dbReference>
<organism evidence="3 4">
    <name type="scientific">Mesobacillus selenatarsenatis (strain DSM 18680 / JCM 14380 / FERM P-15431 / SF-1)</name>
    <dbReference type="NCBI Taxonomy" id="1321606"/>
    <lineage>
        <taxon>Bacteria</taxon>
        <taxon>Bacillati</taxon>
        <taxon>Bacillota</taxon>
        <taxon>Bacilli</taxon>
        <taxon>Bacillales</taxon>
        <taxon>Bacillaceae</taxon>
        <taxon>Mesobacillus</taxon>
    </lineage>
</organism>
<dbReference type="PANTHER" id="PTHR31793:SF27">
    <property type="entry name" value="NOVEL THIOESTERASE SUPERFAMILY DOMAIN AND SAPOSIN A-TYPE DOMAIN CONTAINING PROTEIN (0610012H03RIK)"/>
    <property type="match status" value="1"/>
</dbReference>
<dbReference type="RefSeq" id="WP_041965086.1">
    <property type="nucleotide sequence ID" value="NZ_BASE01000028.1"/>
</dbReference>
<protein>
    <submittedName>
        <fullName evidence="3">4-hydroxybenzoyl-CoA thioesterase family active site</fullName>
    </submittedName>
</protein>
<evidence type="ECO:0000256" key="1">
    <source>
        <dbReference type="ARBA" id="ARBA00005953"/>
    </source>
</evidence>
<dbReference type="GO" id="GO:0047617">
    <property type="term" value="F:fatty acyl-CoA hydrolase activity"/>
    <property type="evidence" value="ECO:0007669"/>
    <property type="project" value="TreeGrafter"/>
</dbReference>
<dbReference type="Proteomes" id="UP000031014">
    <property type="component" value="Unassembled WGS sequence"/>
</dbReference>
<dbReference type="PIRSF" id="PIRSF003230">
    <property type="entry name" value="YbgC"/>
    <property type="match status" value="1"/>
</dbReference>
<keyword evidence="2" id="KW-0378">Hydrolase</keyword>
<dbReference type="InterPro" id="IPR006684">
    <property type="entry name" value="YbgC/YbaW"/>
</dbReference>
<dbReference type="InterPro" id="IPR029069">
    <property type="entry name" value="HotDog_dom_sf"/>
</dbReference>
<reference evidence="3 4" key="1">
    <citation type="submission" date="2013-06" db="EMBL/GenBank/DDBJ databases">
        <title>Whole genome shotgun sequence of Bacillus selenatarsenatis SF-1.</title>
        <authorList>
            <person name="Kuroda M."/>
            <person name="Sei K."/>
            <person name="Yamashita M."/>
            <person name="Ike M."/>
        </authorList>
    </citation>
    <scope>NUCLEOTIDE SEQUENCE [LARGE SCALE GENOMIC DNA]</scope>
    <source>
        <strain evidence="3 4">SF-1</strain>
    </source>
</reference>
<dbReference type="EMBL" id="BASE01000028">
    <property type="protein sequence ID" value="GAM13227.1"/>
    <property type="molecule type" value="Genomic_DNA"/>
</dbReference>
<comment type="similarity">
    <text evidence="1">Belongs to the 4-hydroxybenzoyl-CoA thioesterase family.</text>
</comment>
<gene>
    <name evidence="3" type="ORF">SAMD00020551_1365</name>
</gene>
<dbReference type="Pfam" id="PF13279">
    <property type="entry name" value="4HBT_2"/>
    <property type="match status" value="1"/>
</dbReference>
<dbReference type="CDD" id="cd00586">
    <property type="entry name" value="4HBT"/>
    <property type="match status" value="1"/>
</dbReference>
<evidence type="ECO:0000313" key="3">
    <source>
        <dbReference type="EMBL" id="GAM13227.1"/>
    </source>
</evidence>
<name>A0A0A8X2G3_MESS1</name>
<dbReference type="OrthoDB" id="9800856at2"/>
<evidence type="ECO:0000256" key="2">
    <source>
        <dbReference type="ARBA" id="ARBA00022801"/>
    </source>
</evidence>
<accession>A0A0A8X2G3</accession>
<dbReference type="PANTHER" id="PTHR31793">
    <property type="entry name" value="4-HYDROXYBENZOYL-COA THIOESTERASE FAMILY MEMBER"/>
    <property type="match status" value="1"/>
</dbReference>
<dbReference type="STRING" id="1321606.SAMD00020551_1365"/>
<dbReference type="InterPro" id="IPR050563">
    <property type="entry name" value="4-hydroxybenzoyl-CoA_TE"/>
</dbReference>
<dbReference type="SUPFAM" id="SSF54637">
    <property type="entry name" value="Thioesterase/thiol ester dehydrase-isomerase"/>
    <property type="match status" value="1"/>
</dbReference>
<evidence type="ECO:0000313" key="4">
    <source>
        <dbReference type="Proteomes" id="UP000031014"/>
    </source>
</evidence>
<keyword evidence="4" id="KW-1185">Reference proteome</keyword>
<proteinExistence type="inferred from homology"/>
<dbReference type="AlphaFoldDB" id="A0A0A8X2G3"/>
<sequence>MTGHTVNLKVHWGDTDMAGIIYYPNYFNWFNIGSHTLFESIGIPLKELMFEDKIALPILDVGCSFHKPLYFGDEIKVVTRVTEVREKVFRMEHEVYKGNELTGKGHELRSWVQFSQEGNLKACTIPDDVRSKMMAVMPATSVER</sequence>